<dbReference type="EMBL" id="MFKV01000023">
    <property type="protein sequence ID" value="OGG49952.1"/>
    <property type="molecule type" value="Genomic_DNA"/>
</dbReference>
<sequence>MPTPNLVIVVVARDDVAVTENIVPTAARPAMLRLVVVASVLTNLVANKEVEVALVLVLLNMSSHVIVEVALFASIAPVNCASPLTASAVVVASVATNLVANSDVDVALVLVLVIIERFVIVELAAFVTIEVLMVVTACTVETTANTPATTARVIANHPPSLINENPLFIQ</sequence>
<evidence type="ECO:0000313" key="1">
    <source>
        <dbReference type="EMBL" id="OGG49952.1"/>
    </source>
</evidence>
<protein>
    <submittedName>
        <fullName evidence="1">Uncharacterized protein</fullName>
    </submittedName>
</protein>
<proteinExistence type="predicted"/>
<evidence type="ECO:0000313" key="2">
    <source>
        <dbReference type="Proteomes" id="UP000178370"/>
    </source>
</evidence>
<accession>A0A1F6CM77</accession>
<name>A0A1F6CM77_9BACT</name>
<dbReference type="AlphaFoldDB" id="A0A1F6CM77"/>
<dbReference type="Proteomes" id="UP000178370">
    <property type="component" value="Unassembled WGS sequence"/>
</dbReference>
<comment type="caution">
    <text evidence="1">The sequence shown here is derived from an EMBL/GenBank/DDBJ whole genome shotgun (WGS) entry which is preliminary data.</text>
</comment>
<reference evidence="1 2" key="1">
    <citation type="journal article" date="2016" name="Nat. Commun.">
        <title>Thousands of microbial genomes shed light on interconnected biogeochemical processes in an aquifer system.</title>
        <authorList>
            <person name="Anantharaman K."/>
            <person name="Brown C.T."/>
            <person name="Hug L.A."/>
            <person name="Sharon I."/>
            <person name="Castelle C.J."/>
            <person name="Probst A.J."/>
            <person name="Thomas B.C."/>
            <person name="Singh A."/>
            <person name="Wilkins M.J."/>
            <person name="Karaoz U."/>
            <person name="Brodie E.L."/>
            <person name="Williams K.H."/>
            <person name="Hubbard S.S."/>
            <person name="Banfield J.F."/>
        </authorList>
    </citation>
    <scope>NUCLEOTIDE SEQUENCE [LARGE SCALE GENOMIC DNA]</scope>
</reference>
<organism evidence="1 2">
    <name type="scientific">Candidatus Kaiserbacteria bacterium RIFCSPHIGHO2_01_FULL_54_36</name>
    <dbReference type="NCBI Taxonomy" id="1798482"/>
    <lineage>
        <taxon>Bacteria</taxon>
        <taxon>Candidatus Kaiseribacteriota</taxon>
    </lineage>
</organism>
<gene>
    <name evidence="1" type="ORF">A2763_00325</name>
</gene>